<comment type="similarity">
    <text evidence="2 8">Belongs to the glycosyltransferase 92 family.</text>
</comment>
<keyword evidence="11" id="KW-1185">Reference proteome</keyword>
<dbReference type="Proteomes" id="UP001175271">
    <property type="component" value="Unassembled WGS sequence"/>
</dbReference>
<reference evidence="10" key="1">
    <citation type="submission" date="2023-06" db="EMBL/GenBank/DDBJ databases">
        <title>Genomic analysis of the entomopathogenic nematode Steinernema hermaphroditum.</title>
        <authorList>
            <person name="Schwarz E.M."/>
            <person name="Heppert J.K."/>
            <person name="Baniya A."/>
            <person name="Schwartz H.T."/>
            <person name="Tan C.-H."/>
            <person name="Antoshechkin I."/>
            <person name="Sternberg P.W."/>
            <person name="Goodrich-Blair H."/>
            <person name="Dillman A.R."/>
        </authorList>
    </citation>
    <scope>NUCLEOTIDE SEQUENCE</scope>
    <source>
        <strain evidence="10">PS9179</strain>
        <tissue evidence="10">Whole animal</tissue>
    </source>
</reference>
<organism evidence="10 11">
    <name type="scientific">Steinernema hermaphroditum</name>
    <dbReference type="NCBI Taxonomy" id="289476"/>
    <lineage>
        <taxon>Eukaryota</taxon>
        <taxon>Metazoa</taxon>
        <taxon>Ecdysozoa</taxon>
        <taxon>Nematoda</taxon>
        <taxon>Chromadorea</taxon>
        <taxon>Rhabditida</taxon>
        <taxon>Tylenchina</taxon>
        <taxon>Panagrolaimomorpha</taxon>
        <taxon>Strongyloidoidea</taxon>
        <taxon>Steinernematidae</taxon>
        <taxon>Steinernema</taxon>
    </lineage>
</organism>
<dbReference type="InterPro" id="IPR052012">
    <property type="entry name" value="GTase_92"/>
</dbReference>
<dbReference type="EC" id="2.4.1.-" evidence="8"/>
<dbReference type="InterPro" id="IPR008166">
    <property type="entry name" value="Glyco_transf_92"/>
</dbReference>
<evidence type="ECO:0000256" key="2">
    <source>
        <dbReference type="ARBA" id="ARBA00007647"/>
    </source>
</evidence>
<keyword evidence="7 8" id="KW-0472">Membrane</keyword>
<keyword evidence="5 8" id="KW-0812">Transmembrane</keyword>
<dbReference type="GO" id="GO:0016757">
    <property type="term" value="F:glycosyltransferase activity"/>
    <property type="evidence" value="ECO:0007669"/>
    <property type="project" value="UniProtKB-UniRule"/>
</dbReference>
<comment type="subcellular location">
    <subcellularLocation>
        <location evidence="1">Membrane</location>
        <topology evidence="1">Single-pass membrane protein</topology>
    </subcellularLocation>
</comment>
<dbReference type="PANTHER" id="PTHR21645:SF2">
    <property type="entry name" value="GLYCOSYLTRANSFERASE FAMILY 92 PROTEIN F59C6.8"/>
    <property type="match status" value="1"/>
</dbReference>
<evidence type="ECO:0000256" key="7">
    <source>
        <dbReference type="ARBA" id="ARBA00023136"/>
    </source>
</evidence>
<sequence length="541" mass="63319">MVSDLRRQEHTDFPIEGRREAMMAFAPRRASSARDREEPIRTSTSRIPPPRRISRPTKSLLVIFVFTACILFINRPMRKRHIIVISSTYYNQSKSIQNDTVVVLFNSHKRWYLEKPLICVSRNETHVEKSLAHVQFAYDPISICSWTAFVAHCPTVKSPNSFELSTAQYFASSTELPLRLPYQRKVDVVACYSPLFYNERWQLIVNTLEVYRQYGVGVQAFYVQSMLHEIMDLLKVYQKKGYAEIEFWPMLSLGQHFEDEMGFSPNEQLDWRNQASAHSDCLLKYKDAAKFIIISDIDDVLFPRIGETYIEEFMKLSSDYPNAAGFTYNRYNAEVTTTLNPQEFSLSNLIDSSEIHHEWEDGKSVYNPERVFTAWIHWPGLTHSPGYKMHLVPSHENIMVHMRKWKMSGEPAKGQKATSKSKYFDVFDLRIQDIISRHKTKQLQREFNRTFAQTEEFKRLPTKVRYYPLIAECYQKIFYDKRKHPDSCPGPINCFLPPMPNVKCSVAKTDFVFNKVHDGLFMHYPHQSRFVTHLDGCNMLS</sequence>
<evidence type="ECO:0000256" key="9">
    <source>
        <dbReference type="SAM" id="MobiDB-lite"/>
    </source>
</evidence>
<keyword evidence="4 8" id="KW-0808">Transferase</keyword>
<keyword evidence="6 8" id="KW-1133">Transmembrane helix</keyword>
<dbReference type="GO" id="GO:0016020">
    <property type="term" value="C:membrane"/>
    <property type="evidence" value="ECO:0007669"/>
    <property type="project" value="UniProtKB-SubCell"/>
</dbReference>
<evidence type="ECO:0000313" key="10">
    <source>
        <dbReference type="EMBL" id="KAK0397888.1"/>
    </source>
</evidence>
<protein>
    <recommendedName>
        <fullName evidence="8">Glycosyltransferase family 92 protein</fullName>
        <ecNumber evidence="8">2.4.1.-</ecNumber>
    </recommendedName>
</protein>
<evidence type="ECO:0000313" key="11">
    <source>
        <dbReference type="Proteomes" id="UP001175271"/>
    </source>
</evidence>
<evidence type="ECO:0000256" key="6">
    <source>
        <dbReference type="ARBA" id="ARBA00022989"/>
    </source>
</evidence>
<feature type="transmembrane region" description="Helical" evidence="8">
    <location>
        <begin position="60"/>
        <end position="77"/>
    </location>
</feature>
<dbReference type="EMBL" id="JAUCMV010000005">
    <property type="protein sequence ID" value="KAK0397888.1"/>
    <property type="molecule type" value="Genomic_DNA"/>
</dbReference>
<comment type="caution">
    <text evidence="10">The sequence shown here is derived from an EMBL/GenBank/DDBJ whole genome shotgun (WGS) entry which is preliminary data.</text>
</comment>
<dbReference type="AlphaFoldDB" id="A0AA39H412"/>
<name>A0AA39H412_9BILA</name>
<evidence type="ECO:0000256" key="8">
    <source>
        <dbReference type="RuleBase" id="RU366017"/>
    </source>
</evidence>
<proteinExistence type="inferred from homology"/>
<evidence type="ECO:0000256" key="4">
    <source>
        <dbReference type="ARBA" id="ARBA00022679"/>
    </source>
</evidence>
<dbReference type="PANTHER" id="PTHR21645">
    <property type="entry name" value="GLYCOSYLTRANSFERASE FAMILY 92 PROTEIN"/>
    <property type="match status" value="1"/>
</dbReference>
<accession>A0AA39H412</accession>
<feature type="region of interest" description="Disordered" evidence="9">
    <location>
        <begin position="26"/>
        <end position="51"/>
    </location>
</feature>
<dbReference type="Pfam" id="PF01697">
    <property type="entry name" value="Glyco_transf_92"/>
    <property type="match status" value="1"/>
</dbReference>
<evidence type="ECO:0000256" key="1">
    <source>
        <dbReference type="ARBA" id="ARBA00004167"/>
    </source>
</evidence>
<evidence type="ECO:0000256" key="3">
    <source>
        <dbReference type="ARBA" id="ARBA00022676"/>
    </source>
</evidence>
<gene>
    <name evidence="10" type="ORF">QR680_002322</name>
</gene>
<evidence type="ECO:0000256" key="5">
    <source>
        <dbReference type="ARBA" id="ARBA00022692"/>
    </source>
</evidence>
<keyword evidence="3 8" id="KW-0328">Glycosyltransferase</keyword>